<accession>A0ABT8N5Z6</accession>
<dbReference type="InterPro" id="IPR051309">
    <property type="entry name" value="ABCF_ATPase"/>
</dbReference>
<dbReference type="InterPro" id="IPR027417">
    <property type="entry name" value="P-loop_NTPase"/>
</dbReference>
<evidence type="ECO:0000313" key="5">
    <source>
        <dbReference type="Proteomes" id="UP001172055"/>
    </source>
</evidence>
<gene>
    <name evidence="4" type="ORF">QWY14_16025</name>
</gene>
<dbReference type="PANTHER" id="PTHR42855">
    <property type="entry name" value="ABC TRANSPORTER ATP-BINDING SUBUNIT"/>
    <property type="match status" value="1"/>
</dbReference>
<name>A0ABT8N5Z6_9BACL</name>
<dbReference type="Pfam" id="PF12848">
    <property type="entry name" value="ABC_tran_Xtn"/>
    <property type="match status" value="1"/>
</dbReference>
<evidence type="ECO:0000259" key="3">
    <source>
        <dbReference type="PROSITE" id="PS50893"/>
    </source>
</evidence>
<keyword evidence="5" id="KW-1185">Reference proteome</keyword>
<sequence>MTIIGKLNNLIIQYRESIVLEKIKADIPQGARIGVIGANGSGKSSLLQAIAEGHEGVEWPGAMPSLVYMKQEVKEQPGHSTTTESRKLETKWNVPKSREHLSGGEGMKMRLAQALSEKGELLLLDEPTNHLDAESVELVSQQLTSYKGTLIVVSHDRYFIDKIATHIWEIEDRELIVYTGDYSASRLEKERNRLTQQRKYDKQQSKIARVESQIAELKSWSGKAHADSTKHEFAKEFYRSKAKRMDVQIRSKQKRLEAELEQERVEKPKEEKGIAFEIAGGAKKGKRIIELKNAGIKFGDRTIFSGASFTIQHGERVGLVGRNGSGKSTLFGMLRGEQSFSGEVWTTGGMKIGYLSQSVFDLPEEKTPAELYAPENFEQAGRIRTLMDNLGFDRNHWNQLILHMSMGERVKLKLMEFMLTECNVLLLDEPTNHLDLPSREQLERTLETFPGTLLVATHDRYFMERLATKLLLFDQERIVKYEGSYSDWQSRKAESREDRETDVLALETERQAVLGKISFMQPNDKGYAELDARFNQLTKEIQALRTH</sequence>
<dbReference type="PROSITE" id="PS50893">
    <property type="entry name" value="ABC_TRANSPORTER_2"/>
    <property type="match status" value="2"/>
</dbReference>
<reference evidence="4 5" key="1">
    <citation type="submission" date="2023-06" db="EMBL/GenBank/DDBJ databases">
        <title>Novel species in genus Planococcus.</title>
        <authorList>
            <person name="Ning S."/>
        </authorList>
    </citation>
    <scope>NUCLEOTIDE SEQUENCE [LARGE SCALE GENOMIC DNA]</scope>
    <source>
        <strain evidence="4 5">N028</strain>
    </source>
</reference>
<dbReference type="SUPFAM" id="SSF52540">
    <property type="entry name" value="P-loop containing nucleoside triphosphate hydrolases"/>
    <property type="match status" value="2"/>
</dbReference>
<evidence type="ECO:0000313" key="4">
    <source>
        <dbReference type="EMBL" id="MDN7243313.1"/>
    </source>
</evidence>
<dbReference type="EMBL" id="JAUJWV010000003">
    <property type="protein sequence ID" value="MDN7243313.1"/>
    <property type="molecule type" value="Genomic_DNA"/>
</dbReference>
<protein>
    <submittedName>
        <fullName evidence="4">ABC-F family ATP-binding cassette domain-containing protein</fullName>
    </submittedName>
</protein>
<dbReference type="SMART" id="SM00382">
    <property type="entry name" value="AAA"/>
    <property type="match status" value="2"/>
</dbReference>
<evidence type="ECO:0000256" key="2">
    <source>
        <dbReference type="ARBA" id="ARBA00022840"/>
    </source>
</evidence>
<evidence type="ECO:0000256" key="1">
    <source>
        <dbReference type="ARBA" id="ARBA00022741"/>
    </source>
</evidence>
<organism evidence="4 5">
    <name type="scientific">Planococcus shixiaomingii</name>
    <dbReference type="NCBI Taxonomy" id="3058393"/>
    <lineage>
        <taxon>Bacteria</taxon>
        <taxon>Bacillati</taxon>
        <taxon>Bacillota</taxon>
        <taxon>Bacilli</taxon>
        <taxon>Bacillales</taxon>
        <taxon>Caryophanaceae</taxon>
        <taxon>Planococcus</taxon>
    </lineage>
</organism>
<dbReference type="Proteomes" id="UP001172055">
    <property type="component" value="Unassembled WGS sequence"/>
</dbReference>
<dbReference type="InterPro" id="IPR003439">
    <property type="entry name" value="ABC_transporter-like_ATP-bd"/>
</dbReference>
<dbReference type="NCBIfam" id="NF000355">
    <property type="entry name" value="ribo_prot_ABC_F"/>
    <property type="match status" value="1"/>
</dbReference>
<comment type="caution">
    <text evidence="4">The sequence shown here is derived from an EMBL/GenBank/DDBJ whole genome shotgun (WGS) entry which is preliminary data.</text>
</comment>
<dbReference type="PANTHER" id="PTHR42855:SF2">
    <property type="entry name" value="DRUG RESISTANCE ABC TRANSPORTER,ATP-BINDING PROTEIN"/>
    <property type="match status" value="1"/>
</dbReference>
<proteinExistence type="predicted"/>
<keyword evidence="2 4" id="KW-0067">ATP-binding</keyword>
<dbReference type="InterPro" id="IPR032781">
    <property type="entry name" value="ABC_tran_Xtn"/>
</dbReference>
<dbReference type="Pfam" id="PF00005">
    <property type="entry name" value="ABC_tran"/>
    <property type="match status" value="2"/>
</dbReference>
<dbReference type="Gene3D" id="3.40.50.300">
    <property type="entry name" value="P-loop containing nucleotide triphosphate hydrolases"/>
    <property type="match status" value="3"/>
</dbReference>
<dbReference type="InterPro" id="IPR003593">
    <property type="entry name" value="AAA+_ATPase"/>
</dbReference>
<keyword evidence="1" id="KW-0547">Nucleotide-binding</keyword>
<dbReference type="RefSeq" id="WP_301724792.1">
    <property type="nucleotide sequence ID" value="NZ_JAUJWV010000003.1"/>
</dbReference>
<dbReference type="CDD" id="cd03221">
    <property type="entry name" value="ABCF_EF-3"/>
    <property type="match status" value="2"/>
</dbReference>
<dbReference type="GO" id="GO:0005524">
    <property type="term" value="F:ATP binding"/>
    <property type="evidence" value="ECO:0007669"/>
    <property type="project" value="UniProtKB-KW"/>
</dbReference>
<feature type="domain" description="ABC transporter" evidence="3">
    <location>
        <begin position="5"/>
        <end position="197"/>
    </location>
</feature>
<feature type="domain" description="ABC transporter" evidence="3">
    <location>
        <begin position="289"/>
        <end position="501"/>
    </location>
</feature>